<dbReference type="InterPro" id="IPR034193">
    <property type="entry name" value="PCSK9_ProteinaseK-like"/>
</dbReference>
<organism evidence="10 11">
    <name type="scientific">Saccharopolyspora elongata</name>
    <dbReference type="NCBI Taxonomy" id="2530387"/>
    <lineage>
        <taxon>Bacteria</taxon>
        <taxon>Bacillati</taxon>
        <taxon>Actinomycetota</taxon>
        <taxon>Actinomycetes</taxon>
        <taxon>Pseudonocardiales</taxon>
        <taxon>Pseudonocardiaceae</taxon>
        <taxon>Saccharopolyspora</taxon>
    </lineage>
</organism>
<feature type="active site" description="Charge relay system" evidence="5">
    <location>
        <position position="338"/>
    </location>
</feature>
<dbReference type="InterPro" id="IPR022398">
    <property type="entry name" value="Peptidase_S8_His-AS"/>
</dbReference>
<keyword evidence="3 5" id="KW-0378">Hydrolase</keyword>
<evidence type="ECO:0000256" key="1">
    <source>
        <dbReference type="ARBA" id="ARBA00011073"/>
    </source>
</evidence>
<dbReference type="Pfam" id="PF05922">
    <property type="entry name" value="Inhibitor_I9"/>
    <property type="match status" value="1"/>
</dbReference>
<accession>A0A4R4YTW4</accession>
<feature type="active site" description="Charge relay system" evidence="5">
    <location>
        <position position="188"/>
    </location>
</feature>
<dbReference type="CDD" id="cd04077">
    <property type="entry name" value="Peptidases_S8_PCSK9_ProteinaseK_like"/>
    <property type="match status" value="1"/>
</dbReference>
<dbReference type="PROSITE" id="PS00137">
    <property type="entry name" value="SUBTILASE_HIS"/>
    <property type="match status" value="1"/>
</dbReference>
<feature type="domain" description="Inhibitor I9" evidence="9">
    <location>
        <begin position="45"/>
        <end position="111"/>
    </location>
</feature>
<feature type="domain" description="Peptidase S8/S53" evidence="8">
    <location>
        <begin position="148"/>
        <end position="374"/>
    </location>
</feature>
<dbReference type="GO" id="GO:0004252">
    <property type="term" value="F:serine-type endopeptidase activity"/>
    <property type="evidence" value="ECO:0007669"/>
    <property type="project" value="UniProtKB-UniRule"/>
</dbReference>
<dbReference type="RefSeq" id="WP_132487738.1">
    <property type="nucleotide sequence ID" value="NZ_SMKW01000028.1"/>
</dbReference>
<dbReference type="PANTHER" id="PTHR43806">
    <property type="entry name" value="PEPTIDASE S8"/>
    <property type="match status" value="1"/>
</dbReference>
<dbReference type="PROSITE" id="PS51892">
    <property type="entry name" value="SUBTILASE"/>
    <property type="match status" value="1"/>
</dbReference>
<feature type="signal peptide" evidence="7">
    <location>
        <begin position="1"/>
        <end position="29"/>
    </location>
</feature>
<dbReference type="InterPro" id="IPR000209">
    <property type="entry name" value="Peptidase_S8/S53_dom"/>
</dbReference>
<dbReference type="OrthoDB" id="9766923at2"/>
<keyword evidence="4 5" id="KW-0720">Serine protease</keyword>
<dbReference type="InterPro" id="IPR036852">
    <property type="entry name" value="Peptidase_S8/S53_dom_sf"/>
</dbReference>
<gene>
    <name evidence="10" type="ORF">E1288_21195</name>
</gene>
<dbReference type="EMBL" id="SMKW01000028">
    <property type="protein sequence ID" value="TDD48785.1"/>
    <property type="molecule type" value="Genomic_DNA"/>
</dbReference>
<dbReference type="SUPFAM" id="SSF54897">
    <property type="entry name" value="Protease propeptides/inhibitors"/>
    <property type="match status" value="1"/>
</dbReference>
<keyword evidence="11" id="KW-1185">Reference proteome</keyword>
<name>A0A4R4YTW4_9PSEU</name>
<dbReference type="InterPro" id="IPR037045">
    <property type="entry name" value="S8pro/Inhibitor_I9_sf"/>
</dbReference>
<dbReference type="Gene3D" id="3.30.70.80">
    <property type="entry name" value="Peptidase S8 propeptide/proteinase inhibitor I9"/>
    <property type="match status" value="1"/>
</dbReference>
<protein>
    <submittedName>
        <fullName evidence="10">S8 family peptidase</fullName>
    </submittedName>
</protein>
<dbReference type="PANTHER" id="PTHR43806:SF11">
    <property type="entry name" value="CEREVISIN-RELATED"/>
    <property type="match status" value="1"/>
</dbReference>
<dbReference type="InterPro" id="IPR015500">
    <property type="entry name" value="Peptidase_S8_subtilisin-rel"/>
</dbReference>
<dbReference type="GO" id="GO:0005615">
    <property type="term" value="C:extracellular space"/>
    <property type="evidence" value="ECO:0007669"/>
    <property type="project" value="TreeGrafter"/>
</dbReference>
<dbReference type="InterPro" id="IPR010259">
    <property type="entry name" value="S8pro/Inhibitor_I9"/>
</dbReference>
<evidence type="ECO:0000256" key="7">
    <source>
        <dbReference type="SAM" id="SignalP"/>
    </source>
</evidence>
<evidence type="ECO:0000256" key="3">
    <source>
        <dbReference type="ARBA" id="ARBA00022801"/>
    </source>
</evidence>
<dbReference type="PROSITE" id="PS00138">
    <property type="entry name" value="SUBTILASE_SER"/>
    <property type="match status" value="1"/>
</dbReference>
<evidence type="ECO:0000256" key="6">
    <source>
        <dbReference type="RuleBase" id="RU003355"/>
    </source>
</evidence>
<evidence type="ECO:0000256" key="2">
    <source>
        <dbReference type="ARBA" id="ARBA00022670"/>
    </source>
</evidence>
<dbReference type="GO" id="GO:0006508">
    <property type="term" value="P:proteolysis"/>
    <property type="evidence" value="ECO:0007669"/>
    <property type="project" value="UniProtKB-KW"/>
</dbReference>
<dbReference type="PRINTS" id="PR00723">
    <property type="entry name" value="SUBTILISIN"/>
</dbReference>
<keyword evidence="7" id="KW-0732">Signal</keyword>
<evidence type="ECO:0000256" key="5">
    <source>
        <dbReference type="PROSITE-ProRule" id="PRU01240"/>
    </source>
</evidence>
<keyword evidence="2 5" id="KW-0645">Protease</keyword>
<dbReference type="SUPFAM" id="SSF52743">
    <property type="entry name" value="Subtilisin-like"/>
    <property type="match status" value="1"/>
</dbReference>
<comment type="caution">
    <text evidence="10">The sequence shown here is derived from an EMBL/GenBank/DDBJ whole genome shotgun (WGS) entry which is preliminary data.</text>
</comment>
<feature type="chain" id="PRO_5020916899" evidence="7">
    <location>
        <begin position="30"/>
        <end position="399"/>
    </location>
</feature>
<dbReference type="Proteomes" id="UP000294947">
    <property type="component" value="Unassembled WGS sequence"/>
</dbReference>
<dbReference type="InterPro" id="IPR050131">
    <property type="entry name" value="Peptidase_S8_subtilisin-like"/>
</dbReference>
<dbReference type="AlphaFoldDB" id="A0A4R4YTW4"/>
<evidence type="ECO:0000313" key="10">
    <source>
        <dbReference type="EMBL" id="TDD48785.1"/>
    </source>
</evidence>
<sequence>MRQGRKIRLTTALGAGVLAAALAAAPATAAPTGSILPAANPVAGSYIVVLKDLNASAASTTSTTARLVAQYGGTTTATYTSTIRGFAAKLDEGLAKRLAGDPAVAYVQQDGVGRIAGTQQNPTWGLDRIDQKNLPLDRSYTYPNTGSGATAYILDTGVDKRHPDFEGRVRDGRDFIDNDADASDCQGHGTHVAGTVGSKTYGVAKQVKLVSVRVLDCQGSGQYSQIISGIDWVAANATKPAVANMSLGGGGHTATDNAVRRAIQSGVTFAVASGNSNTDACGSTPARVPEAITVNATDRQDSRSSFSNYGRCTDIFAPGTDITSTLNGGGAGGMSGTSMATPHVAGAVALYLTANPSATPAQVRDALVNNGTQNAVRNPGSGSTNRLLHVGFISGGAAY</sequence>
<dbReference type="FunFam" id="3.40.50.200:FF:000014">
    <property type="entry name" value="Proteinase K"/>
    <property type="match status" value="1"/>
</dbReference>
<dbReference type="Gene3D" id="3.40.50.200">
    <property type="entry name" value="Peptidase S8/S53 domain"/>
    <property type="match status" value="1"/>
</dbReference>
<evidence type="ECO:0000313" key="11">
    <source>
        <dbReference type="Proteomes" id="UP000294947"/>
    </source>
</evidence>
<feature type="active site" description="Charge relay system" evidence="5">
    <location>
        <position position="155"/>
    </location>
</feature>
<evidence type="ECO:0000256" key="4">
    <source>
        <dbReference type="ARBA" id="ARBA00022825"/>
    </source>
</evidence>
<proteinExistence type="inferred from homology"/>
<dbReference type="PROSITE" id="PS00136">
    <property type="entry name" value="SUBTILASE_ASP"/>
    <property type="match status" value="1"/>
</dbReference>
<dbReference type="Pfam" id="PF00082">
    <property type="entry name" value="Peptidase_S8"/>
    <property type="match status" value="1"/>
</dbReference>
<dbReference type="InterPro" id="IPR023827">
    <property type="entry name" value="Peptidase_S8_Asp-AS"/>
</dbReference>
<evidence type="ECO:0000259" key="8">
    <source>
        <dbReference type="Pfam" id="PF00082"/>
    </source>
</evidence>
<reference evidence="10 11" key="1">
    <citation type="submission" date="2019-03" db="EMBL/GenBank/DDBJ databases">
        <title>Draft genome sequences of novel Actinobacteria.</title>
        <authorList>
            <person name="Sahin N."/>
            <person name="Ay H."/>
            <person name="Saygin H."/>
        </authorList>
    </citation>
    <scope>NUCLEOTIDE SEQUENCE [LARGE SCALE GENOMIC DNA]</scope>
    <source>
        <strain evidence="10 11">7K502</strain>
    </source>
</reference>
<evidence type="ECO:0000259" key="9">
    <source>
        <dbReference type="Pfam" id="PF05922"/>
    </source>
</evidence>
<dbReference type="InterPro" id="IPR023828">
    <property type="entry name" value="Peptidase_S8_Ser-AS"/>
</dbReference>
<comment type="similarity">
    <text evidence="1 5 6">Belongs to the peptidase S8 family.</text>
</comment>